<dbReference type="Gene3D" id="3.40.50.1820">
    <property type="entry name" value="alpha/beta hydrolase"/>
    <property type="match status" value="1"/>
</dbReference>
<keyword evidence="3" id="KW-1185">Reference proteome</keyword>
<dbReference type="RefSeq" id="WP_044180850.1">
    <property type="nucleotide sequence ID" value="NZ_JMCB01000001.1"/>
</dbReference>
<accession>A0A085WWD7</accession>
<dbReference type="EMBL" id="JMCB01000001">
    <property type="protein sequence ID" value="KFE72000.1"/>
    <property type="molecule type" value="Genomic_DNA"/>
</dbReference>
<name>A0A085WWD7_9BACT</name>
<sequence>MTAEQNQSLSTEQKKAMLLEHYLKFKPNPKKTDTMVLLRQGAPGAPILFFCPATDGTVNYLRNYLPYLPEDWSMYGCQTPGLEGEQQPYRTIEEIAAFDVKRILEIQPEGPYYIGGFCNGGLVCYEICKQLQDRGKQVALCLDFLPLFPRQWTELAHLESPRKRVVQDFMFVFDEFLGNSMEGFPIEEVLSKDDSIQIDVFLDLLRKHGYLKTDQEELLFRHRVNVYNAGLEAMLAYKPALYRGVIEVIAAGEEAQYHKEIQQDSPYATHLCTVQTNQRKVHFVDVPGKVFVTGKQPEMGMIGELIREITTRAVAK</sequence>
<dbReference type="Pfam" id="PF00975">
    <property type="entry name" value="Thioesterase"/>
    <property type="match status" value="1"/>
</dbReference>
<gene>
    <name evidence="2" type="ORF">DB31_0261</name>
</gene>
<dbReference type="STRING" id="394096.DB31_0261"/>
<feature type="domain" description="Thioesterase" evidence="1">
    <location>
        <begin position="47"/>
        <end position="191"/>
    </location>
</feature>
<dbReference type="InterPro" id="IPR001031">
    <property type="entry name" value="Thioesterase"/>
</dbReference>
<organism evidence="2 3">
    <name type="scientific">Hyalangium minutum</name>
    <dbReference type="NCBI Taxonomy" id="394096"/>
    <lineage>
        <taxon>Bacteria</taxon>
        <taxon>Pseudomonadati</taxon>
        <taxon>Myxococcota</taxon>
        <taxon>Myxococcia</taxon>
        <taxon>Myxococcales</taxon>
        <taxon>Cystobacterineae</taxon>
        <taxon>Archangiaceae</taxon>
        <taxon>Hyalangium</taxon>
    </lineage>
</organism>
<dbReference type="InterPro" id="IPR029058">
    <property type="entry name" value="AB_hydrolase_fold"/>
</dbReference>
<protein>
    <submittedName>
        <fullName evidence="2">Non-ribosomal peptide synthase</fullName>
    </submittedName>
</protein>
<comment type="caution">
    <text evidence="2">The sequence shown here is derived from an EMBL/GenBank/DDBJ whole genome shotgun (WGS) entry which is preliminary data.</text>
</comment>
<dbReference type="SUPFAM" id="SSF53474">
    <property type="entry name" value="alpha/beta-Hydrolases"/>
    <property type="match status" value="1"/>
</dbReference>
<evidence type="ECO:0000313" key="3">
    <source>
        <dbReference type="Proteomes" id="UP000028725"/>
    </source>
</evidence>
<evidence type="ECO:0000259" key="1">
    <source>
        <dbReference type="Pfam" id="PF00975"/>
    </source>
</evidence>
<dbReference type="AlphaFoldDB" id="A0A085WWD7"/>
<reference evidence="2 3" key="1">
    <citation type="submission" date="2014-04" db="EMBL/GenBank/DDBJ databases">
        <title>Genome assembly of Hyalangium minutum DSM 14724.</title>
        <authorList>
            <person name="Sharma G."/>
            <person name="Subramanian S."/>
        </authorList>
    </citation>
    <scope>NUCLEOTIDE SEQUENCE [LARGE SCALE GENOMIC DNA]</scope>
    <source>
        <strain evidence="2 3">DSM 14724</strain>
    </source>
</reference>
<proteinExistence type="predicted"/>
<dbReference type="Proteomes" id="UP000028725">
    <property type="component" value="Unassembled WGS sequence"/>
</dbReference>
<evidence type="ECO:0000313" key="2">
    <source>
        <dbReference type="EMBL" id="KFE72000.1"/>
    </source>
</evidence>